<dbReference type="Gene3D" id="2.40.30.170">
    <property type="match status" value="1"/>
</dbReference>
<sequence>MSPVLTRIRPALLLLALGVTGALAEDKPASPASKPAATAPRAPAVSVVEAARREITEAVVVTGTLVPRDEILVTPEIDGYRITELLAEEGMRVERGQVLARLSRDLVDRQIAQQSALVAKAEAAVPQAQNTIEQAEAAETEARLAFDRAKQLMQSGNATAVIMEGRTAALRQAEGRLAFARNGLVMARAELDQARAVRDELDLRLARTEIRAPEAGIVSRRTARVGMTASASAEPLFRLIARGEIELEGEVVETRLPRLREGAPAWIELAEGERVQGRVRAVYPEVDRATRLGKVRVRLDPDPRLRIGTFARGAVELARTRGVTVPQAAVLYGGPQRSSVLVVANDVVEARTVRTGLSDDDDIEIRAGLEPGERVVARAGSFLRDGDRVRPVLVPPAEAPGIATTSSIPAPPGLAEPRRDTAEAGAP</sequence>
<proteinExistence type="inferred from homology"/>
<evidence type="ECO:0000313" key="7">
    <source>
        <dbReference type="EMBL" id="RVU15066.1"/>
    </source>
</evidence>
<dbReference type="NCBIfam" id="TIGR01730">
    <property type="entry name" value="RND_mfp"/>
    <property type="match status" value="1"/>
</dbReference>
<dbReference type="InterPro" id="IPR058792">
    <property type="entry name" value="Beta-barrel_RND_2"/>
</dbReference>
<evidence type="ECO:0000256" key="4">
    <source>
        <dbReference type="SAM" id="SignalP"/>
    </source>
</evidence>
<feature type="signal peptide" evidence="4">
    <location>
        <begin position="1"/>
        <end position="24"/>
    </location>
</feature>
<evidence type="ECO:0000259" key="6">
    <source>
        <dbReference type="Pfam" id="PF25967"/>
    </source>
</evidence>
<protein>
    <submittedName>
        <fullName evidence="7">Efflux RND transporter periplasmic adaptor subunit</fullName>
    </submittedName>
</protein>
<evidence type="ECO:0000313" key="8">
    <source>
        <dbReference type="Proteomes" id="UP000286997"/>
    </source>
</evidence>
<dbReference type="GO" id="GO:1990281">
    <property type="term" value="C:efflux pump complex"/>
    <property type="evidence" value="ECO:0007669"/>
    <property type="project" value="TreeGrafter"/>
</dbReference>
<evidence type="ECO:0000256" key="3">
    <source>
        <dbReference type="SAM" id="MobiDB-lite"/>
    </source>
</evidence>
<accession>A0A437NYH5</accession>
<dbReference type="SUPFAM" id="SSF111369">
    <property type="entry name" value="HlyD-like secretion proteins"/>
    <property type="match status" value="1"/>
</dbReference>
<keyword evidence="8" id="KW-1185">Reference proteome</keyword>
<dbReference type="GO" id="GO:0015562">
    <property type="term" value="F:efflux transmembrane transporter activity"/>
    <property type="evidence" value="ECO:0007669"/>
    <property type="project" value="TreeGrafter"/>
</dbReference>
<dbReference type="InterPro" id="IPR006143">
    <property type="entry name" value="RND_pump_MFP"/>
</dbReference>
<dbReference type="Pfam" id="PF25954">
    <property type="entry name" value="Beta-barrel_RND_2"/>
    <property type="match status" value="1"/>
</dbReference>
<keyword evidence="4" id="KW-0732">Signal</keyword>
<dbReference type="Gene3D" id="1.10.287.470">
    <property type="entry name" value="Helix hairpin bin"/>
    <property type="match status" value="1"/>
</dbReference>
<feature type="region of interest" description="Disordered" evidence="3">
    <location>
        <begin position="394"/>
        <end position="427"/>
    </location>
</feature>
<feature type="chain" id="PRO_5019211581" evidence="4">
    <location>
        <begin position="25"/>
        <end position="427"/>
    </location>
</feature>
<dbReference type="OrthoDB" id="7422354at2"/>
<evidence type="ECO:0000256" key="1">
    <source>
        <dbReference type="ARBA" id="ARBA00009477"/>
    </source>
</evidence>
<dbReference type="Proteomes" id="UP000286997">
    <property type="component" value="Unassembled WGS sequence"/>
</dbReference>
<feature type="domain" description="Multidrug resistance protein MdtA-like C-terminal permuted SH3" evidence="6">
    <location>
        <begin position="323"/>
        <end position="376"/>
    </location>
</feature>
<feature type="coiled-coil region" evidence="2">
    <location>
        <begin position="184"/>
        <end position="211"/>
    </location>
</feature>
<dbReference type="Gene3D" id="2.40.50.100">
    <property type="match status" value="1"/>
</dbReference>
<dbReference type="PANTHER" id="PTHR30469:SF15">
    <property type="entry name" value="HLYD FAMILY OF SECRETION PROTEINS"/>
    <property type="match status" value="1"/>
</dbReference>
<dbReference type="AlphaFoldDB" id="A0A437NYH5"/>
<evidence type="ECO:0000259" key="5">
    <source>
        <dbReference type="Pfam" id="PF25954"/>
    </source>
</evidence>
<reference evidence="7 8" key="1">
    <citation type="submission" date="2019-01" db="EMBL/GenBank/DDBJ databases">
        <authorList>
            <person name="Chen W.-M."/>
        </authorList>
    </citation>
    <scope>NUCLEOTIDE SEQUENCE [LARGE SCALE GENOMIC DNA]</scope>
    <source>
        <strain evidence="7 8">TER-1</strain>
    </source>
</reference>
<dbReference type="PANTHER" id="PTHR30469">
    <property type="entry name" value="MULTIDRUG RESISTANCE PROTEIN MDTA"/>
    <property type="match status" value="1"/>
</dbReference>
<dbReference type="Pfam" id="PF25967">
    <property type="entry name" value="RND-MFP_C"/>
    <property type="match status" value="1"/>
</dbReference>
<gene>
    <name evidence="7" type="ORF">EOE48_20920</name>
</gene>
<dbReference type="EMBL" id="SACP01000024">
    <property type="protein sequence ID" value="RVU15066.1"/>
    <property type="molecule type" value="Genomic_DNA"/>
</dbReference>
<dbReference type="InterPro" id="IPR058627">
    <property type="entry name" value="MdtA-like_C"/>
</dbReference>
<feature type="compositionally biased region" description="Basic and acidic residues" evidence="3">
    <location>
        <begin position="416"/>
        <end position="427"/>
    </location>
</feature>
<comment type="caution">
    <text evidence="7">The sequence shown here is derived from an EMBL/GenBank/DDBJ whole genome shotgun (WGS) entry which is preliminary data.</text>
</comment>
<dbReference type="RefSeq" id="WP_127732780.1">
    <property type="nucleotide sequence ID" value="NZ_SACP01000024.1"/>
</dbReference>
<comment type="similarity">
    <text evidence="1">Belongs to the membrane fusion protein (MFP) (TC 8.A.1) family.</text>
</comment>
<name>A0A437NYH5_9HYPH</name>
<keyword evidence="2" id="KW-0175">Coiled coil</keyword>
<feature type="domain" description="CusB-like beta-barrel" evidence="5">
    <location>
        <begin position="248"/>
        <end position="314"/>
    </location>
</feature>
<evidence type="ECO:0000256" key="2">
    <source>
        <dbReference type="SAM" id="Coils"/>
    </source>
</evidence>
<dbReference type="Gene3D" id="2.40.420.20">
    <property type="match status" value="1"/>
</dbReference>
<organism evidence="7 8">
    <name type="scientific">Methylobacterium oryzihabitans</name>
    <dbReference type="NCBI Taxonomy" id="2499852"/>
    <lineage>
        <taxon>Bacteria</taxon>
        <taxon>Pseudomonadati</taxon>
        <taxon>Pseudomonadota</taxon>
        <taxon>Alphaproteobacteria</taxon>
        <taxon>Hyphomicrobiales</taxon>
        <taxon>Methylobacteriaceae</taxon>
        <taxon>Methylobacterium</taxon>
    </lineage>
</organism>